<dbReference type="PANTHER" id="PTHR38102">
    <property type="entry name" value="PERIPLASMIC CHAPERONE SPY"/>
    <property type="match status" value="1"/>
</dbReference>
<keyword evidence="4" id="KW-0574">Periplasm</keyword>
<evidence type="ECO:0000256" key="4">
    <source>
        <dbReference type="ARBA" id="ARBA00022764"/>
    </source>
</evidence>
<gene>
    <name evidence="6" type="ORF">WG929_12270</name>
</gene>
<name>A0ABW8NJV0_9GAMM</name>
<evidence type="ECO:0000256" key="3">
    <source>
        <dbReference type="ARBA" id="ARBA00022729"/>
    </source>
</evidence>
<dbReference type="Pfam" id="PF07813">
    <property type="entry name" value="LTXXQ"/>
    <property type="match status" value="1"/>
</dbReference>
<keyword evidence="7" id="KW-1185">Reference proteome</keyword>
<evidence type="ECO:0000313" key="7">
    <source>
        <dbReference type="Proteomes" id="UP001620597"/>
    </source>
</evidence>
<dbReference type="InterPro" id="IPR052211">
    <property type="entry name" value="Cpx_auxiliary_protein"/>
</dbReference>
<accession>A0ABW8NJV0</accession>
<dbReference type="Gene3D" id="1.20.120.1490">
    <property type="match status" value="1"/>
</dbReference>
<reference evidence="6 7" key="1">
    <citation type="submission" date="2024-03" db="EMBL/GenBank/DDBJ databases">
        <title>High-quality draft genome sequence of Oceanobacter sp. wDCs-4.</title>
        <authorList>
            <person name="Dong C."/>
        </authorList>
    </citation>
    <scope>NUCLEOTIDE SEQUENCE [LARGE SCALE GENOMIC DNA]</scope>
    <source>
        <strain evidence="7">wDCs-4</strain>
    </source>
</reference>
<sequence length="188" mass="21067">MINAFTNSRKALAGRVLAILLSAASVAAAADDDRPERGDGMKGHACFDGRDGGGRYMRQGHNDEMRPGMMTMGPGMMPMGRMGEGRELVWRDLDLTDEQRADMTGIRDKMRKDHWAVTGAMMDIHNTIRDLYAAEKFDEKALNKAYGKLAELQQQMFLIGTQAKTKMMALLSSEQRQQLMDKKHALRD</sequence>
<protein>
    <submittedName>
        <fullName evidence="6">Spy/CpxP family protein refolding chaperone</fullName>
    </submittedName>
</protein>
<feature type="chain" id="PRO_5046441974" evidence="5">
    <location>
        <begin position="30"/>
        <end position="188"/>
    </location>
</feature>
<proteinExistence type="inferred from homology"/>
<evidence type="ECO:0000313" key="6">
    <source>
        <dbReference type="EMBL" id="MFK4753189.1"/>
    </source>
</evidence>
<dbReference type="CDD" id="cd09916">
    <property type="entry name" value="CpxP_like"/>
    <property type="match status" value="1"/>
</dbReference>
<comment type="caution">
    <text evidence="6">The sequence shown here is derived from an EMBL/GenBank/DDBJ whole genome shotgun (WGS) entry which is preliminary data.</text>
</comment>
<dbReference type="InterPro" id="IPR012899">
    <property type="entry name" value="LTXXQ"/>
</dbReference>
<dbReference type="PANTHER" id="PTHR38102:SF1">
    <property type="entry name" value="PERIPLASMIC CHAPERONE SPY"/>
    <property type="match status" value="1"/>
</dbReference>
<dbReference type="EMBL" id="JBBKTX010000014">
    <property type="protein sequence ID" value="MFK4753189.1"/>
    <property type="molecule type" value="Genomic_DNA"/>
</dbReference>
<evidence type="ECO:0000256" key="2">
    <source>
        <dbReference type="ARBA" id="ARBA00008441"/>
    </source>
</evidence>
<evidence type="ECO:0000256" key="5">
    <source>
        <dbReference type="SAM" id="SignalP"/>
    </source>
</evidence>
<keyword evidence="3 5" id="KW-0732">Signal</keyword>
<evidence type="ECO:0000256" key="1">
    <source>
        <dbReference type="ARBA" id="ARBA00004418"/>
    </source>
</evidence>
<comment type="subcellular location">
    <subcellularLocation>
        <location evidence="1">Periplasm</location>
    </subcellularLocation>
</comment>
<dbReference type="Proteomes" id="UP001620597">
    <property type="component" value="Unassembled WGS sequence"/>
</dbReference>
<organism evidence="6 7">
    <name type="scientific">Oceanobacter antarcticus</name>
    <dbReference type="NCBI Taxonomy" id="3133425"/>
    <lineage>
        <taxon>Bacteria</taxon>
        <taxon>Pseudomonadati</taxon>
        <taxon>Pseudomonadota</taxon>
        <taxon>Gammaproteobacteria</taxon>
        <taxon>Oceanospirillales</taxon>
        <taxon>Oceanospirillaceae</taxon>
        <taxon>Oceanobacter</taxon>
    </lineage>
</organism>
<feature type="signal peptide" evidence="5">
    <location>
        <begin position="1"/>
        <end position="29"/>
    </location>
</feature>
<comment type="similarity">
    <text evidence="2">Belongs to the CpxP/Spy family.</text>
</comment>
<dbReference type="RefSeq" id="WP_416206264.1">
    <property type="nucleotide sequence ID" value="NZ_JBBKTX010000014.1"/>
</dbReference>